<feature type="region of interest" description="Disordered" evidence="1">
    <location>
        <begin position="271"/>
        <end position="333"/>
    </location>
</feature>
<evidence type="ECO:0000313" key="2">
    <source>
        <dbReference type="EMBL" id="GJT34192.1"/>
    </source>
</evidence>
<protein>
    <submittedName>
        <fullName evidence="2">Uncharacterized protein</fullName>
    </submittedName>
</protein>
<feature type="compositionally biased region" description="Basic and acidic residues" evidence="1">
    <location>
        <begin position="271"/>
        <end position="281"/>
    </location>
</feature>
<organism evidence="2 3">
    <name type="scientific">Tanacetum coccineum</name>
    <dbReference type="NCBI Taxonomy" id="301880"/>
    <lineage>
        <taxon>Eukaryota</taxon>
        <taxon>Viridiplantae</taxon>
        <taxon>Streptophyta</taxon>
        <taxon>Embryophyta</taxon>
        <taxon>Tracheophyta</taxon>
        <taxon>Spermatophyta</taxon>
        <taxon>Magnoliopsida</taxon>
        <taxon>eudicotyledons</taxon>
        <taxon>Gunneridae</taxon>
        <taxon>Pentapetalae</taxon>
        <taxon>asterids</taxon>
        <taxon>campanulids</taxon>
        <taxon>Asterales</taxon>
        <taxon>Asteraceae</taxon>
        <taxon>Asteroideae</taxon>
        <taxon>Anthemideae</taxon>
        <taxon>Anthemidinae</taxon>
        <taxon>Tanacetum</taxon>
    </lineage>
</organism>
<evidence type="ECO:0000313" key="3">
    <source>
        <dbReference type="Proteomes" id="UP001151760"/>
    </source>
</evidence>
<dbReference type="Proteomes" id="UP001151760">
    <property type="component" value="Unassembled WGS sequence"/>
</dbReference>
<name>A0ABQ5D5S2_9ASTR</name>
<keyword evidence="3" id="KW-1185">Reference proteome</keyword>
<reference evidence="2" key="2">
    <citation type="submission" date="2022-01" db="EMBL/GenBank/DDBJ databases">
        <authorList>
            <person name="Yamashiro T."/>
            <person name="Shiraishi A."/>
            <person name="Satake H."/>
            <person name="Nakayama K."/>
        </authorList>
    </citation>
    <scope>NUCLEOTIDE SEQUENCE</scope>
</reference>
<gene>
    <name evidence="2" type="ORF">Tco_0924611</name>
</gene>
<comment type="caution">
    <text evidence="2">The sequence shown here is derived from an EMBL/GenBank/DDBJ whole genome shotgun (WGS) entry which is preliminary data.</text>
</comment>
<feature type="compositionally biased region" description="Basic and acidic residues" evidence="1">
    <location>
        <begin position="296"/>
        <end position="312"/>
    </location>
</feature>
<feature type="compositionally biased region" description="Basic and acidic residues" evidence="1">
    <location>
        <begin position="319"/>
        <end position="333"/>
    </location>
</feature>
<reference evidence="2" key="1">
    <citation type="journal article" date="2022" name="Int. J. Mol. Sci.">
        <title>Draft Genome of Tanacetum Coccineum: Genomic Comparison of Closely Related Tanacetum-Family Plants.</title>
        <authorList>
            <person name="Yamashiro T."/>
            <person name="Shiraishi A."/>
            <person name="Nakayama K."/>
            <person name="Satake H."/>
        </authorList>
    </citation>
    <scope>NUCLEOTIDE SEQUENCE</scope>
</reference>
<evidence type="ECO:0000256" key="1">
    <source>
        <dbReference type="SAM" id="MobiDB-lite"/>
    </source>
</evidence>
<dbReference type="EMBL" id="BQNB010014942">
    <property type="protein sequence ID" value="GJT34192.1"/>
    <property type="molecule type" value="Genomic_DNA"/>
</dbReference>
<accession>A0ABQ5D5S2</accession>
<sequence length="333" mass="38388">MAQQIILATQLVPKFQGIGRCNNYVVFQSIPCSPECKIVGQILLDYPLSYSLTIIAYVLAMYLQQLWKTFSKVPDTKDTIRFKLDTQDIIYNVDMFRDTLKLSMDTPDNLFVAPINIEIIESFMHTVSYQGVVDKKKDVIQYPRFTKLIISDLMKKYPSIPLRLEEDYHSIKDDILLVSVYTTGNVTVRGMLIPDAFLTKEIRDDYKDYETGKKRKQSTREISSPTSVPPPSDEKEIDEIAEATLLSLTLHKTVLADEAQEKLEEEEIEKMVKVEEDKESYTSEFVDSMFNNNDDFGTRIKPESHTEDSKVVDDDEVNDKEKQDEKKDDDAEK</sequence>
<feature type="region of interest" description="Disordered" evidence="1">
    <location>
        <begin position="209"/>
        <end position="235"/>
    </location>
</feature>
<feature type="compositionally biased region" description="Polar residues" evidence="1">
    <location>
        <begin position="282"/>
        <end position="295"/>
    </location>
</feature>
<proteinExistence type="predicted"/>